<keyword evidence="1" id="KW-0472">Membrane</keyword>
<dbReference type="InterPro" id="IPR025597">
    <property type="entry name" value="DUF4345"/>
</dbReference>
<gene>
    <name evidence="2" type="ORF">L0C25_03780</name>
</gene>
<dbReference type="RefSeq" id="WP_271635070.1">
    <property type="nucleotide sequence ID" value="NZ_CP094970.1"/>
</dbReference>
<dbReference type="AlphaFoldDB" id="A0AA46YL52"/>
<reference evidence="2" key="1">
    <citation type="submission" date="2022-01" db="EMBL/GenBank/DDBJ databases">
        <title>Nocardioidaceae gen. sp. A5X3R13.</title>
        <authorList>
            <person name="Lopez Marin M.A."/>
            <person name="Uhlik O."/>
        </authorList>
    </citation>
    <scope>NUCLEOTIDE SEQUENCE</scope>
    <source>
        <strain evidence="2">A5X3R13</strain>
    </source>
</reference>
<feature type="transmembrane region" description="Helical" evidence="1">
    <location>
        <begin position="49"/>
        <end position="66"/>
    </location>
</feature>
<feature type="transmembrane region" description="Helical" evidence="1">
    <location>
        <begin position="12"/>
        <end position="29"/>
    </location>
</feature>
<dbReference type="EMBL" id="CP094970">
    <property type="protein sequence ID" value="UYM06207.1"/>
    <property type="molecule type" value="Genomic_DNA"/>
</dbReference>
<sequence>MRRITRQQRIRVVAGGYAALGAVGAAVPGRVPEVFRGSAPTAASRTEIRAVYSGISFAFAGALLAAGRGSRGRGAVDAVAAATAGMAAARVGGAALERRLDPWPTGVFIAIEAAAAAALLWPDR</sequence>
<proteinExistence type="predicted"/>
<keyword evidence="1" id="KW-1133">Transmembrane helix</keyword>
<dbReference type="Proteomes" id="UP001164390">
    <property type="component" value="Chromosome"/>
</dbReference>
<dbReference type="KEGG" id="sgrg:L0C25_03780"/>
<accession>A0AA46YL52</accession>
<organism evidence="2 3">
    <name type="scientific">Solicola gregarius</name>
    <dbReference type="NCBI Taxonomy" id="2908642"/>
    <lineage>
        <taxon>Bacteria</taxon>
        <taxon>Bacillati</taxon>
        <taxon>Actinomycetota</taxon>
        <taxon>Actinomycetes</taxon>
        <taxon>Propionibacteriales</taxon>
        <taxon>Nocardioidaceae</taxon>
        <taxon>Solicola</taxon>
    </lineage>
</organism>
<name>A0AA46YL52_9ACTN</name>
<keyword evidence="1" id="KW-0812">Transmembrane</keyword>
<protein>
    <submittedName>
        <fullName evidence="2">DUF4345 family protein</fullName>
    </submittedName>
</protein>
<evidence type="ECO:0000256" key="1">
    <source>
        <dbReference type="SAM" id="Phobius"/>
    </source>
</evidence>
<keyword evidence="3" id="KW-1185">Reference proteome</keyword>
<evidence type="ECO:0000313" key="2">
    <source>
        <dbReference type="EMBL" id="UYM06207.1"/>
    </source>
</evidence>
<evidence type="ECO:0000313" key="3">
    <source>
        <dbReference type="Proteomes" id="UP001164390"/>
    </source>
</evidence>
<dbReference type="Pfam" id="PF14248">
    <property type="entry name" value="DUF4345"/>
    <property type="match status" value="1"/>
</dbReference>